<sequence length="153" mass="16927">MQDIIERSLELPHPPSRVWRALTDPARFGAWFGVAMEGPFALGQPVVGRFTIPGHEHVRFACEVVEWIPETVFAWRWSPLDPEKGADPLSGPCTLVRFEIAPTAAGARLTVVESGFAALPVNRAQEALRSNTRGWDFQFGNIERFLAGESADV</sequence>
<dbReference type="CDD" id="cd08898">
    <property type="entry name" value="SRPBCC_CalC_Aha1-like_5"/>
    <property type="match status" value="1"/>
</dbReference>
<evidence type="ECO:0000256" key="1">
    <source>
        <dbReference type="ARBA" id="ARBA00006817"/>
    </source>
</evidence>
<keyword evidence="4" id="KW-1185">Reference proteome</keyword>
<dbReference type="SUPFAM" id="SSF55961">
    <property type="entry name" value="Bet v1-like"/>
    <property type="match status" value="1"/>
</dbReference>
<dbReference type="Proteomes" id="UP000199118">
    <property type="component" value="Unassembled WGS sequence"/>
</dbReference>
<comment type="similarity">
    <text evidence="1">Belongs to the AHA1 family.</text>
</comment>
<gene>
    <name evidence="3" type="ORF">SAMN05444336_10932</name>
</gene>
<evidence type="ECO:0000313" key="4">
    <source>
        <dbReference type="Proteomes" id="UP000199118"/>
    </source>
</evidence>
<dbReference type="AlphaFoldDB" id="A0A1H3E1R4"/>
<proteinExistence type="inferred from homology"/>
<reference evidence="3 4" key="1">
    <citation type="submission" date="2016-10" db="EMBL/GenBank/DDBJ databases">
        <authorList>
            <person name="de Groot N.N."/>
        </authorList>
    </citation>
    <scope>NUCLEOTIDE SEQUENCE [LARGE SCALE GENOMIC DNA]</scope>
    <source>
        <strain evidence="3 4">DSM 17890</strain>
    </source>
</reference>
<feature type="domain" description="Activator of Hsp90 ATPase homologue 1/2-like C-terminal" evidence="2">
    <location>
        <begin position="13"/>
        <end position="143"/>
    </location>
</feature>
<dbReference type="RefSeq" id="WP_176954812.1">
    <property type="nucleotide sequence ID" value="NZ_FNMZ01000009.1"/>
</dbReference>
<evidence type="ECO:0000259" key="2">
    <source>
        <dbReference type="Pfam" id="PF08327"/>
    </source>
</evidence>
<dbReference type="InterPro" id="IPR023393">
    <property type="entry name" value="START-like_dom_sf"/>
</dbReference>
<accession>A0A1H3E1R4</accession>
<dbReference type="Pfam" id="PF08327">
    <property type="entry name" value="AHSA1"/>
    <property type="match status" value="1"/>
</dbReference>
<protein>
    <submittedName>
        <fullName evidence="3">Uncharacterized conserved protein YndB, AHSA1/START domain</fullName>
    </submittedName>
</protein>
<dbReference type="EMBL" id="FNMZ01000009">
    <property type="protein sequence ID" value="SDX72662.1"/>
    <property type="molecule type" value="Genomic_DNA"/>
</dbReference>
<evidence type="ECO:0000313" key="3">
    <source>
        <dbReference type="EMBL" id="SDX72662.1"/>
    </source>
</evidence>
<dbReference type="STRING" id="356660.SAMN05444336_10932"/>
<dbReference type="Gene3D" id="3.30.530.20">
    <property type="match status" value="1"/>
</dbReference>
<dbReference type="InterPro" id="IPR013538">
    <property type="entry name" value="ASHA1/2-like_C"/>
</dbReference>
<name>A0A1H3E1R4_9RHOB</name>
<organism evidence="3 4">
    <name type="scientific">Albimonas donghaensis</name>
    <dbReference type="NCBI Taxonomy" id="356660"/>
    <lineage>
        <taxon>Bacteria</taxon>
        <taxon>Pseudomonadati</taxon>
        <taxon>Pseudomonadota</taxon>
        <taxon>Alphaproteobacteria</taxon>
        <taxon>Rhodobacterales</taxon>
        <taxon>Paracoccaceae</taxon>
        <taxon>Albimonas</taxon>
    </lineage>
</organism>